<sequence length="100" mass="11425">MQHKITDSNYNVHETVIIGTVETGYAKKSEGKVELIPPINGNAFTMEMLALRTLGCLFTYMSACIFVSYMTHMPRSTGMHRQTYASSMRKQYSYVHAIYM</sequence>
<keyword evidence="2" id="KW-1185">Reference proteome</keyword>
<name>A0ACB9PTQ0_BAUVA</name>
<accession>A0ACB9PTQ0</accession>
<evidence type="ECO:0000313" key="1">
    <source>
        <dbReference type="EMBL" id="KAI4352078.1"/>
    </source>
</evidence>
<reference evidence="1 2" key="1">
    <citation type="journal article" date="2022" name="DNA Res.">
        <title>Chromosomal-level genome assembly of the orchid tree Bauhinia variegata (Leguminosae; Cercidoideae) supports the allotetraploid origin hypothesis of Bauhinia.</title>
        <authorList>
            <person name="Zhong Y."/>
            <person name="Chen Y."/>
            <person name="Zheng D."/>
            <person name="Pang J."/>
            <person name="Liu Y."/>
            <person name="Luo S."/>
            <person name="Meng S."/>
            <person name="Qian L."/>
            <person name="Wei D."/>
            <person name="Dai S."/>
            <person name="Zhou R."/>
        </authorList>
    </citation>
    <scope>NUCLEOTIDE SEQUENCE [LARGE SCALE GENOMIC DNA]</scope>
    <source>
        <strain evidence="1">BV-YZ2020</strain>
    </source>
</reference>
<gene>
    <name evidence="1" type="ORF">L6164_006364</name>
</gene>
<comment type="caution">
    <text evidence="1">The sequence shown here is derived from an EMBL/GenBank/DDBJ whole genome shotgun (WGS) entry which is preliminary data.</text>
</comment>
<dbReference type="EMBL" id="CM039428">
    <property type="protein sequence ID" value="KAI4352078.1"/>
    <property type="molecule type" value="Genomic_DNA"/>
</dbReference>
<evidence type="ECO:0000313" key="2">
    <source>
        <dbReference type="Proteomes" id="UP000828941"/>
    </source>
</evidence>
<proteinExistence type="predicted"/>
<dbReference type="Proteomes" id="UP000828941">
    <property type="component" value="Chromosome 3"/>
</dbReference>
<organism evidence="1 2">
    <name type="scientific">Bauhinia variegata</name>
    <name type="common">Purple orchid tree</name>
    <name type="synonym">Phanera variegata</name>
    <dbReference type="NCBI Taxonomy" id="167791"/>
    <lineage>
        <taxon>Eukaryota</taxon>
        <taxon>Viridiplantae</taxon>
        <taxon>Streptophyta</taxon>
        <taxon>Embryophyta</taxon>
        <taxon>Tracheophyta</taxon>
        <taxon>Spermatophyta</taxon>
        <taxon>Magnoliopsida</taxon>
        <taxon>eudicotyledons</taxon>
        <taxon>Gunneridae</taxon>
        <taxon>Pentapetalae</taxon>
        <taxon>rosids</taxon>
        <taxon>fabids</taxon>
        <taxon>Fabales</taxon>
        <taxon>Fabaceae</taxon>
        <taxon>Cercidoideae</taxon>
        <taxon>Cercideae</taxon>
        <taxon>Bauhiniinae</taxon>
        <taxon>Bauhinia</taxon>
    </lineage>
</organism>
<protein>
    <submittedName>
        <fullName evidence="1">Uncharacterized protein</fullName>
    </submittedName>
</protein>